<name>A0ABV7ZDG6_9DEIO</name>
<dbReference type="Proteomes" id="UP001595803">
    <property type="component" value="Unassembled WGS sequence"/>
</dbReference>
<comment type="caution">
    <text evidence="2">The sequence shown here is derived from an EMBL/GenBank/DDBJ whole genome shotgun (WGS) entry which is preliminary data.</text>
</comment>
<evidence type="ECO:0000313" key="3">
    <source>
        <dbReference type="Proteomes" id="UP001595803"/>
    </source>
</evidence>
<evidence type="ECO:0000313" key="2">
    <source>
        <dbReference type="EMBL" id="MFC3834403.1"/>
    </source>
</evidence>
<dbReference type="EMBL" id="JBHRZG010000024">
    <property type="protein sequence ID" value="MFC3834403.1"/>
    <property type="molecule type" value="Genomic_DNA"/>
</dbReference>
<organism evidence="2 3">
    <name type="scientific">Deinococcus rufus</name>
    <dbReference type="NCBI Taxonomy" id="2136097"/>
    <lineage>
        <taxon>Bacteria</taxon>
        <taxon>Thermotogati</taxon>
        <taxon>Deinococcota</taxon>
        <taxon>Deinococci</taxon>
        <taxon>Deinococcales</taxon>
        <taxon>Deinococcaceae</taxon>
        <taxon>Deinococcus</taxon>
    </lineage>
</organism>
<feature type="domain" description="Tn3 transposase DDE" evidence="1">
    <location>
        <begin position="4"/>
        <end position="131"/>
    </location>
</feature>
<dbReference type="RefSeq" id="WP_380103576.1">
    <property type="nucleotide sequence ID" value="NZ_JBHRZG010000024.1"/>
</dbReference>
<gene>
    <name evidence="2" type="ORF">ACFOSB_16235</name>
</gene>
<sequence length="152" mass="16985">MDAHLQAILTRPLQWKLIKTRYDAVIKLATALRLGTADSKSILRRFTRQNVQHPAYRARAELGNAVKAAFLWDDLRQQSVRREMHGSLQVIESWNSASGFILYGKGGELTSHRVNDQRSRLLVLHLLQVSLMDGPENAAWPGRVTAAAVSGS</sequence>
<dbReference type="InterPro" id="IPR002513">
    <property type="entry name" value="Tn3_Tnp_DDE_dom"/>
</dbReference>
<accession>A0ABV7ZDG6</accession>
<proteinExistence type="predicted"/>
<protein>
    <submittedName>
        <fullName evidence="2">Tn3 family transposase</fullName>
    </submittedName>
</protein>
<reference evidence="3" key="1">
    <citation type="journal article" date="2019" name="Int. J. Syst. Evol. Microbiol.">
        <title>The Global Catalogue of Microorganisms (GCM) 10K type strain sequencing project: providing services to taxonomists for standard genome sequencing and annotation.</title>
        <authorList>
            <consortium name="The Broad Institute Genomics Platform"/>
            <consortium name="The Broad Institute Genome Sequencing Center for Infectious Disease"/>
            <person name="Wu L."/>
            <person name="Ma J."/>
        </authorList>
    </citation>
    <scope>NUCLEOTIDE SEQUENCE [LARGE SCALE GENOMIC DNA]</scope>
    <source>
        <strain evidence="3">CCTCC AB 2017081</strain>
    </source>
</reference>
<keyword evidence="3" id="KW-1185">Reference proteome</keyword>
<evidence type="ECO:0000259" key="1">
    <source>
        <dbReference type="Pfam" id="PF01526"/>
    </source>
</evidence>
<dbReference type="Pfam" id="PF01526">
    <property type="entry name" value="DDE_Tnp_Tn3"/>
    <property type="match status" value="1"/>
</dbReference>